<dbReference type="AlphaFoldDB" id="A0A087UCT0"/>
<dbReference type="OMA" id="IERPYPI"/>
<organism evidence="3 4">
    <name type="scientific">Stegodyphus mimosarum</name>
    <name type="common">African social velvet spider</name>
    <dbReference type="NCBI Taxonomy" id="407821"/>
    <lineage>
        <taxon>Eukaryota</taxon>
        <taxon>Metazoa</taxon>
        <taxon>Ecdysozoa</taxon>
        <taxon>Arthropoda</taxon>
        <taxon>Chelicerata</taxon>
        <taxon>Arachnida</taxon>
        <taxon>Araneae</taxon>
        <taxon>Araneomorphae</taxon>
        <taxon>Entelegynae</taxon>
        <taxon>Eresoidea</taxon>
        <taxon>Eresidae</taxon>
        <taxon>Stegodyphus</taxon>
    </lineage>
</organism>
<accession>A0A087UCT0</accession>
<proteinExistence type="predicted"/>
<sequence length="89" mass="9849">MIKVYVLPQKDPSILGSQPRYEVGDYVNVTCRSGPSKPAAALKWYINGKEADPAIERPYPIEDHQNGLQTSSLGLLFVVKQTDLYQGAI</sequence>
<dbReference type="Pfam" id="PF08205">
    <property type="entry name" value="C2-set_2"/>
    <property type="match status" value="1"/>
</dbReference>
<evidence type="ECO:0000313" key="4">
    <source>
        <dbReference type="Proteomes" id="UP000054359"/>
    </source>
</evidence>
<dbReference type="InterPro" id="IPR013783">
    <property type="entry name" value="Ig-like_fold"/>
</dbReference>
<dbReference type="Gene3D" id="2.60.40.10">
    <property type="entry name" value="Immunoglobulins"/>
    <property type="match status" value="1"/>
</dbReference>
<gene>
    <name evidence="3" type="ORF">X975_20365</name>
</gene>
<dbReference type="InterPro" id="IPR036179">
    <property type="entry name" value="Ig-like_dom_sf"/>
</dbReference>
<feature type="non-terminal residue" evidence="3">
    <location>
        <position position="89"/>
    </location>
</feature>
<dbReference type="SUPFAM" id="SSF48726">
    <property type="entry name" value="Immunoglobulin"/>
    <property type="match status" value="1"/>
</dbReference>
<keyword evidence="4" id="KW-1185">Reference proteome</keyword>
<dbReference type="PANTHER" id="PTHR21261">
    <property type="entry name" value="BEAT PROTEIN"/>
    <property type="match status" value="1"/>
</dbReference>
<dbReference type="EMBL" id="KK119247">
    <property type="protein sequence ID" value="KFM75169.1"/>
    <property type="molecule type" value="Genomic_DNA"/>
</dbReference>
<name>A0A087UCT0_STEMI</name>
<reference evidence="3 4" key="1">
    <citation type="submission" date="2013-11" db="EMBL/GenBank/DDBJ databases">
        <title>Genome sequencing of Stegodyphus mimosarum.</title>
        <authorList>
            <person name="Bechsgaard J."/>
        </authorList>
    </citation>
    <scope>NUCLEOTIDE SEQUENCE [LARGE SCALE GENOMIC DNA]</scope>
</reference>
<dbReference type="OrthoDB" id="10015491at2759"/>
<dbReference type="InterPro" id="IPR007110">
    <property type="entry name" value="Ig-like_dom"/>
</dbReference>
<dbReference type="PROSITE" id="PS50835">
    <property type="entry name" value="IG_LIKE"/>
    <property type="match status" value="1"/>
</dbReference>
<feature type="domain" description="Ig-like" evidence="2">
    <location>
        <begin position="8"/>
        <end position="89"/>
    </location>
</feature>
<protein>
    <recommendedName>
        <fullName evidence="2">Ig-like domain-containing protein</fullName>
    </recommendedName>
</protein>
<evidence type="ECO:0000259" key="2">
    <source>
        <dbReference type="PROSITE" id="PS50835"/>
    </source>
</evidence>
<evidence type="ECO:0000256" key="1">
    <source>
        <dbReference type="ARBA" id="ARBA00023157"/>
    </source>
</evidence>
<evidence type="ECO:0000313" key="3">
    <source>
        <dbReference type="EMBL" id="KFM75169.1"/>
    </source>
</evidence>
<dbReference type="InterPro" id="IPR013162">
    <property type="entry name" value="CD80_C2-set"/>
</dbReference>
<dbReference type="PANTHER" id="PTHR21261:SF15">
    <property type="entry name" value="BEATEN PATH IIIA, ISOFORM D-RELATED"/>
    <property type="match status" value="1"/>
</dbReference>
<dbReference type="Proteomes" id="UP000054359">
    <property type="component" value="Unassembled WGS sequence"/>
</dbReference>
<keyword evidence="1" id="KW-1015">Disulfide bond</keyword>